<evidence type="ECO:0000313" key="2">
    <source>
        <dbReference type="Proteomes" id="UP000620124"/>
    </source>
</evidence>
<evidence type="ECO:0000313" key="1">
    <source>
        <dbReference type="EMBL" id="KAF7340388.1"/>
    </source>
</evidence>
<dbReference type="OrthoDB" id="2977329at2759"/>
<organism evidence="1 2">
    <name type="scientific">Mycena venus</name>
    <dbReference type="NCBI Taxonomy" id="2733690"/>
    <lineage>
        <taxon>Eukaryota</taxon>
        <taxon>Fungi</taxon>
        <taxon>Dikarya</taxon>
        <taxon>Basidiomycota</taxon>
        <taxon>Agaricomycotina</taxon>
        <taxon>Agaricomycetes</taxon>
        <taxon>Agaricomycetidae</taxon>
        <taxon>Agaricales</taxon>
        <taxon>Marasmiineae</taxon>
        <taxon>Mycenaceae</taxon>
        <taxon>Mycena</taxon>
    </lineage>
</organism>
<gene>
    <name evidence="1" type="ORF">MVEN_01958300</name>
</gene>
<sequence>MSQNLVENAIQFIRALQIHLPVLASNSASFSRFDCRLPRHPLAGIPVGFIVDIIGCIPSVEYVTVHGVYSYIIPDPDFARRASSPHLHPLQMHTLEIRTYQGVQLLTSSLLSQHTLPNLRSLTLRTGLDPIEEFIQRIGGQIESLTLSFLEAPRQVPPIGRFIRYTTKIRDLQVFLLEPSPILNILSVLPAYNWHTISFVLINEDPRMVIRWGGIDHALTDNRFSTLRRFLLNRIEGVADTTPVMIAETKVSMPMANARGLLG</sequence>
<dbReference type="AlphaFoldDB" id="A0A8H6XFV4"/>
<dbReference type="Proteomes" id="UP000620124">
    <property type="component" value="Unassembled WGS sequence"/>
</dbReference>
<accession>A0A8H6XFV4</accession>
<dbReference type="EMBL" id="JACAZI010000019">
    <property type="protein sequence ID" value="KAF7340388.1"/>
    <property type="molecule type" value="Genomic_DNA"/>
</dbReference>
<protein>
    <submittedName>
        <fullName evidence="1">Uncharacterized protein</fullName>
    </submittedName>
</protein>
<proteinExistence type="predicted"/>
<keyword evidence="2" id="KW-1185">Reference proteome</keyword>
<reference evidence="1" key="1">
    <citation type="submission" date="2020-05" db="EMBL/GenBank/DDBJ databases">
        <title>Mycena genomes resolve the evolution of fungal bioluminescence.</title>
        <authorList>
            <person name="Tsai I.J."/>
        </authorList>
    </citation>
    <scope>NUCLEOTIDE SEQUENCE</scope>
    <source>
        <strain evidence="1">CCC161011</strain>
    </source>
</reference>
<comment type="caution">
    <text evidence="1">The sequence shown here is derived from an EMBL/GenBank/DDBJ whole genome shotgun (WGS) entry which is preliminary data.</text>
</comment>
<name>A0A8H6XFV4_9AGAR</name>